<feature type="compositionally biased region" description="Basic and acidic residues" evidence="1">
    <location>
        <begin position="284"/>
        <end position="299"/>
    </location>
</feature>
<feature type="region of interest" description="Disordered" evidence="1">
    <location>
        <begin position="1"/>
        <end position="27"/>
    </location>
</feature>
<evidence type="ECO:0000313" key="2">
    <source>
        <dbReference type="EMBL" id="GEY07800.1"/>
    </source>
</evidence>
<dbReference type="AlphaFoldDB" id="A0A699HJI4"/>
<reference evidence="2" key="1">
    <citation type="journal article" date="2019" name="Sci. Rep.">
        <title>Draft genome of Tanacetum cinerariifolium, the natural source of mosquito coil.</title>
        <authorList>
            <person name="Yamashiro T."/>
            <person name="Shiraishi A."/>
            <person name="Satake H."/>
            <person name="Nakayama K."/>
        </authorList>
    </citation>
    <scope>NUCLEOTIDE SEQUENCE</scope>
</reference>
<comment type="caution">
    <text evidence="2">The sequence shown here is derived from an EMBL/GenBank/DDBJ whole genome shotgun (WGS) entry which is preliminary data.</text>
</comment>
<proteinExistence type="predicted"/>
<gene>
    <name evidence="2" type="ORF">Tci_379774</name>
</gene>
<evidence type="ECO:0000256" key="1">
    <source>
        <dbReference type="SAM" id="MobiDB-lite"/>
    </source>
</evidence>
<dbReference type="EMBL" id="BKCJ010150196">
    <property type="protein sequence ID" value="GEY07800.1"/>
    <property type="molecule type" value="Genomic_DNA"/>
</dbReference>
<organism evidence="2">
    <name type="scientific">Tanacetum cinerariifolium</name>
    <name type="common">Dalmatian daisy</name>
    <name type="synonym">Chrysanthemum cinerariifolium</name>
    <dbReference type="NCBI Taxonomy" id="118510"/>
    <lineage>
        <taxon>Eukaryota</taxon>
        <taxon>Viridiplantae</taxon>
        <taxon>Streptophyta</taxon>
        <taxon>Embryophyta</taxon>
        <taxon>Tracheophyta</taxon>
        <taxon>Spermatophyta</taxon>
        <taxon>Magnoliopsida</taxon>
        <taxon>eudicotyledons</taxon>
        <taxon>Gunneridae</taxon>
        <taxon>Pentapetalae</taxon>
        <taxon>asterids</taxon>
        <taxon>campanulids</taxon>
        <taxon>Asterales</taxon>
        <taxon>Asteraceae</taxon>
        <taxon>Asteroideae</taxon>
        <taxon>Anthemideae</taxon>
        <taxon>Anthemidinae</taxon>
        <taxon>Tanacetum</taxon>
    </lineage>
</organism>
<feature type="region of interest" description="Disordered" evidence="1">
    <location>
        <begin position="280"/>
        <end position="311"/>
    </location>
</feature>
<accession>A0A699HJI4</accession>
<protein>
    <submittedName>
        <fullName evidence="2">MAK10-like protein</fullName>
    </submittedName>
</protein>
<feature type="compositionally biased region" description="Basic and acidic residues" evidence="1">
    <location>
        <begin position="1"/>
        <end position="15"/>
    </location>
</feature>
<name>A0A699HJI4_TANCI</name>
<sequence>MGDENPIRTLEDYSKPSHKGYRNTIELPGENNMVPRWSNTIRLVQNGCSFHGHRSKDPNQPLKDFLKLMDSLDLDVENKERTRLRLFQFSLRDQASNWLEHLPARSISTWEDLTTGKLRDRNAKESWALLEDLALYDNKSWNDPRDCAKPVKAISLPQDVSSTSDHRLVELKNQVQHLMEAYLAPKLVSNFMASQDVRLSKFKANFKQQQGQMTNKIDTVLKAITDRITRALPSDTVKNTKINVNPTSPVLYARSYPTKDPQCSTLIHSSIKAITICPKQPNKSYDDKSEEEERKEKSNSKNIDTTPPSPPNPYISFIMKKVHTLNSFLESSSLVPQSSNTKFVYTKGDDEDIMFIEIIRKYDDSLEGLREDKNAAIGGL</sequence>